<organism evidence="2 3">
    <name type="scientific">Ancylostoma duodenale</name>
    <dbReference type="NCBI Taxonomy" id="51022"/>
    <lineage>
        <taxon>Eukaryota</taxon>
        <taxon>Metazoa</taxon>
        <taxon>Ecdysozoa</taxon>
        <taxon>Nematoda</taxon>
        <taxon>Chromadorea</taxon>
        <taxon>Rhabditida</taxon>
        <taxon>Rhabditina</taxon>
        <taxon>Rhabditomorpha</taxon>
        <taxon>Strongyloidea</taxon>
        <taxon>Ancylostomatidae</taxon>
        <taxon>Ancylostomatinae</taxon>
        <taxon>Ancylostoma</taxon>
    </lineage>
</organism>
<reference evidence="2 3" key="1">
    <citation type="submission" date="2013-12" db="EMBL/GenBank/DDBJ databases">
        <title>Draft genome of the parsitic nematode Ancylostoma duodenale.</title>
        <authorList>
            <person name="Mitreva M."/>
        </authorList>
    </citation>
    <scope>NUCLEOTIDE SEQUENCE [LARGE SCALE GENOMIC DNA]</scope>
    <source>
        <strain evidence="2 3">Zhejiang</strain>
    </source>
</reference>
<dbReference type="Gene3D" id="1.10.340.70">
    <property type="match status" value="1"/>
</dbReference>
<name>A0A0C2H322_9BILA</name>
<evidence type="ECO:0000313" key="2">
    <source>
        <dbReference type="EMBL" id="KIH63821.1"/>
    </source>
</evidence>
<dbReference type="Gene3D" id="3.30.420.10">
    <property type="entry name" value="Ribonuclease H-like superfamily/Ribonuclease H"/>
    <property type="match status" value="1"/>
</dbReference>
<dbReference type="Proteomes" id="UP000054047">
    <property type="component" value="Unassembled WGS sequence"/>
</dbReference>
<dbReference type="OrthoDB" id="5920710at2759"/>
<keyword evidence="3" id="KW-1185">Reference proteome</keyword>
<evidence type="ECO:0000259" key="1">
    <source>
        <dbReference type="Pfam" id="PF17921"/>
    </source>
</evidence>
<sequence length="340" mass="38102">MESLGYPIQIGHISSQLNPADCATRGLNKEMLSSHFWWTGPPFLAQPLDSWNNAYTTVDIMDASDEDPETLPASQNNIKAEEMVSLDHGEISDIFGNIRMQKLQTVKRVVAYALRLIRVTISQINNTRKSSIALSAILGGAADMSTARLGGIEIAIAGKIMVKQHQLVKLTPSILESLHHLNPRSDKYGIYRCFGRLSKSDLDMSAKYPMLILQKTWLSDLIIMDCHNRGHSSTSHTMSIIRQNYWTPKLRSQVTKVIRKCVPCQKFNNLAYKYPEQGDLPSRRVTRSRPFAHIGLDYFGPLHVKDGEGNVDKCYGCIITCLATRLIHLDIVADASTIDF</sequence>
<dbReference type="GO" id="GO:0003676">
    <property type="term" value="F:nucleic acid binding"/>
    <property type="evidence" value="ECO:0007669"/>
    <property type="project" value="InterPro"/>
</dbReference>
<evidence type="ECO:0000313" key="3">
    <source>
        <dbReference type="Proteomes" id="UP000054047"/>
    </source>
</evidence>
<accession>A0A0C2H322</accession>
<dbReference type="PANTHER" id="PTHR47331">
    <property type="entry name" value="PHD-TYPE DOMAIN-CONTAINING PROTEIN"/>
    <property type="match status" value="1"/>
</dbReference>
<dbReference type="Pfam" id="PF17921">
    <property type="entry name" value="Integrase_H2C2"/>
    <property type="match status" value="1"/>
</dbReference>
<gene>
    <name evidence="2" type="ORF">ANCDUO_05874</name>
</gene>
<dbReference type="InterPro" id="IPR041588">
    <property type="entry name" value="Integrase_H2C2"/>
</dbReference>
<proteinExistence type="predicted"/>
<dbReference type="AlphaFoldDB" id="A0A0C2H322"/>
<protein>
    <recommendedName>
        <fullName evidence="1">Integrase zinc-binding domain-containing protein</fullName>
    </recommendedName>
</protein>
<feature type="domain" description="Integrase zinc-binding" evidence="1">
    <location>
        <begin position="220"/>
        <end position="268"/>
    </location>
</feature>
<dbReference type="InterPro" id="IPR036397">
    <property type="entry name" value="RNaseH_sf"/>
</dbReference>
<dbReference type="EMBL" id="KN728415">
    <property type="protein sequence ID" value="KIH63821.1"/>
    <property type="molecule type" value="Genomic_DNA"/>
</dbReference>